<protein>
    <submittedName>
        <fullName evidence="2">28.1 kDa virulence protein</fullName>
    </submittedName>
</protein>
<dbReference type="AlphaFoldDB" id="A0A5A7PD62"/>
<evidence type="ECO:0000313" key="2">
    <source>
        <dbReference type="EMBL" id="GER30642.1"/>
    </source>
</evidence>
<name>A0A5A7PD62_STRAF</name>
<organism evidence="2 3">
    <name type="scientific">Striga asiatica</name>
    <name type="common">Asiatic witchweed</name>
    <name type="synonym">Buchnera asiatica</name>
    <dbReference type="NCBI Taxonomy" id="4170"/>
    <lineage>
        <taxon>Eukaryota</taxon>
        <taxon>Viridiplantae</taxon>
        <taxon>Streptophyta</taxon>
        <taxon>Embryophyta</taxon>
        <taxon>Tracheophyta</taxon>
        <taxon>Spermatophyta</taxon>
        <taxon>Magnoliopsida</taxon>
        <taxon>eudicotyledons</taxon>
        <taxon>Gunneridae</taxon>
        <taxon>Pentapetalae</taxon>
        <taxon>asterids</taxon>
        <taxon>lamiids</taxon>
        <taxon>Lamiales</taxon>
        <taxon>Orobanchaceae</taxon>
        <taxon>Buchnereae</taxon>
        <taxon>Striga</taxon>
    </lineage>
</organism>
<dbReference type="Proteomes" id="UP000325081">
    <property type="component" value="Unassembled WGS sequence"/>
</dbReference>
<proteinExistence type="predicted"/>
<dbReference type="EMBL" id="BKCP01004372">
    <property type="protein sequence ID" value="GER30642.1"/>
    <property type="molecule type" value="Genomic_DNA"/>
</dbReference>
<reference evidence="3" key="1">
    <citation type="journal article" date="2019" name="Curr. Biol.">
        <title>Genome Sequence of Striga asiatica Provides Insight into the Evolution of Plant Parasitism.</title>
        <authorList>
            <person name="Yoshida S."/>
            <person name="Kim S."/>
            <person name="Wafula E.K."/>
            <person name="Tanskanen J."/>
            <person name="Kim Y.M."/>
            <person name="Honaas L."/>
            <person name="Yang Z."/>
            <person name="Spallek T."/>
            <person name="Conn C.E."/>
            <person name="Ichihashi Y."/>
            <person name="Cheong K."/>
            <person name="Cui S."/>
            <person name="Der J.P."/>
            <person name="Gundlach H."/>
            <person name="Jiao Y."/>
            <person name="Hori C."/>
            <person name="Ishida J.K."/>
            <person name="Kasahara H."/>
            <person name="Kiba T."/>
            <person name="Kim M.S."/>
            <person name="Koo N."/>
            <person name="Laohavisit A."/>
            <person name="Lee Y.H."/>
            <person name="Lumba S."/>
            <person name="McCourt P."/>
            <person name="Mortimer J.C."/>
            <person name="Mutuku J.M."/>
            <person name="Nomura T."/>
            <person name="Sasaki-Sekimoto Y."/>
            <person name="Seto Y."/>
            <person name="Wang Y."/>
            <person name="Wakatake T."/>
            <person name="Sakakibara H."/>
            <person name="Demura T."/>
            <person name="Yamaguchi S."/>
            <person name="Yoneyama K."/>
            <person name="Manabe R.I."/>
            <person name="Nelson D.C."/>
            <person name="Schulman A.H."/>
            <person name="Timko M.P."/>
            <person name="dePamphilis C.W."/>
            <person name="Choi D."/>
            <person name="Shirasu K."/>
        </authorList>
    </citation>
    <scope>NUCLEOTIDE SEQUENCE [LARGE SCALE GENOMIC DNA]</scope>
    <source>
        <strain evidence="3">cv. UVA1</strain>
    </source>
</reference>
<accession>A0A5A7PD62</accession>
<comment type="caution">
    <text evidence="2">The sequence shown here is derived from an EMBL/GenBank/DDBJ whole genome shotgun (WGS) entry which is preliminary data.</text>
</comment>
<keyword evidence="3" id="KW-1185">Reference proteome</keyword>
<evidence type="ECO:0000313" key="3">
    <source>
        <dbReference type="Proteomes" id="UP000325081"/>
    </source>
</evidence>
<feature type="region of interest" description="Disordered" evidence="1">
    <location>
        <begin position="15"/>
        <end position="36"/>
    </location>
</feature>
<sequence>MALSRDNLRRQVLVGPDKRHGPNINGLGHELGSRVPPARFLPPGPFRVEARHCGDDAVREDARGLAESGPIWPGPKGPMCFPSGERCFVACPGPSEALTREERN</sequence>
<gene>
    <name evidence="2" type="ORF">STAS_06600</name>
</gene>
<evidence type="ECO:0000256" key="1">
    <source>
        <dbReference type="SAM" id="MobiDB-lite"/>
    </source>
</evidence>